<feature type="compositionally biased region" description="Low complexity" evidence="16">
    <location>
        <begin position="315"/>
        <end position="337"/>
    </location>
</feature>
<organism evidence="18 20">
    <name type="scientific">Acanthaster planci</name>
    <name type="common">Crown-of-thorns starfish</name>
    <dbReference type="NCBI Taxonomy" id="133434"/>
    <lineage>
        <taxon>Eukaryota</taxon>
        <taxon>Metazoa</taxon>
        <taxon>Echinodermata</taxon>
        <taxon>Eleutherozoa</taxon>
        <taxon>Asterozoa</taxon>
        <taxon>Asteroidea</taxon>
        <taxon>Valvatacea</taxon>
        <taxon>Valvatida</taxon>
        <taxon>Acanthasteridae</taxon>
        <taxon>Acanthaster</taxon>
    </lineage>
</organism>
<evidence type="ECO:0000313" key="18">
    <source>
        <dbReference type="Proteomes" id="UP000694845"/>
    </source>
</evidence>
<evidence type="ECO:0000256" key="7">
    <source>
        <dbReference type="ARBA" id="ARBA00022490"/>
    </source>
</evidence>
<dbReference type="KEGG" id="aplc:110990707"/>
<accession>A0A8B8A3J0</accession>
<keyword evidence="5 14" id="KW-0813">Transport</keyword>
<dbReference type="PANTHER" id="PTHR10972">
    <property type="entry name" value="OXYSTEROL-BINDING PROTEIN-RELATED"/>
    <property type="match status" value="1"/>
</dbReference>
<evidence type="ECO:0000256" key="8">
    <source>
        <dbReference type="ARBA" id="ARBA00022553"/>
    </source>
</evidence>
<sequence>MEDADTKERRQRLQLQKKHSQTEEMEPIAEAVVMTGSLASAIGTGAPDEADKKSPKLLPLDLEKVGQTVEKEPGKIEGYLLKRRKRPMKGWHKRYFVLEKGMLTYGKNCGELMKGKIHGTIDVLSAVISTEKEEDSKARRIDIDTEEFLYHVKATSHDEFLAWHNHLLLHQAYRKQVQLAEEALLSNGPAVVGGPPHPAAATSPTSEITLKAMTLERRRLSLRKQMSKYRLPGPLTTQSSGNWKMEIAELDKCSKELTEAENSVVTLSNIIQDLLNQELPYPYGPQEPEVDDIAGQKRSKGKLSLRKGKTKKSSSDPSVGDVRRSSSSSTIIPGNSTGNDTMHSTTSSKQLVEESNPRDDFMDMANQVHRILKGVLHLLSVQHDRLRFVIESQNSVGGAASQSRQIAILQEALAKARSQNEDMRGRLSRIQAESNIQDLSPPIKSDTELLGGGTLETLLTKLSRNRSVDLEDGMVTAKSYGLSPQLSDDREMSRSESLLEFYDALEYPASSTASSSEDEEEIESSSLASEEEAEMREEDFLDLEEEDSEGLGKSQTGRRTQLPAPQPDTSGLSLWNILKKNIGKDLSKISMPVALNEPLSMLQVLAEELEYSELLDKAAETDDPCKRMVYVASFAVSSYASTYFRAGTKPFNPLLGETYECVREDKGFRFVAEQVSHHPPISACHCESKNFIYTQEVRIKTKFWGKSMEIIPAGTINIRIPRYNDNYKYNKVTSCVHNILSGERWLDHYGECLITNGRIICKLTFTKASYWSNRRHEVHGLITDDGQVVHELFGKWNEGIYCGRSASAKCIWRTGSMPENHSMYYGFTRFAIELNELDPYTRHLLPATDSRLRPDQRKLEDGDVISAEREKQRLESLQRERRKWREEQNMDYEPRFFRFTKENGKEVCIFKNDYWDLRRDPGFKNLSTTELW</sequence>
<dbReference type="InterPro" id="IPR001849">
    <property type="entry name" value="PH_domain"/>
</dbReference>
<feature type="region of interest" description="Disordered" evidence="16">
    <location>
        <begin position="282"/>
        <end position="355"/>
    </location>
</feature>
<evidence type="ECO:0000256" key="11">
    <source>
        <dbReference type="ARBA" id="ARBA00023121"/>
    </source>
</evidence>
<keyword evidence="6" id="KW-1003">Cell membrane</keyword>
<evidence type="ECO:0000256" key="1">
    <source>
        <dbReference type="ARBA" id="ARBA00004236"/>
    </source>
</evidence>
<dbReference type="OrthoDB" id="1854502at2759"/>
<dbReference type="PANTHER" id="PTHR10972:SF203">
    <property type="entry name" value="OXYSTEROL-BINDING PROTEIN HOMOLOG 3"/>
    <property type="match status" value="1"/>
</dbReference>
<dbReference type="SMART" id="SM00233">
    <property type="entry name" value="PH"/>
    <property type="match status" value="1"/>
</dbReference>
<dbReference type="InterPro" id="IPR037239">
    <property type="entry name" value="OSBP_sf"/>
</dbReference>
<keyword evidence="9" id="KW-0256">Endoplasmic reticulum</keyword>
<dbReference type="FunFam" id="2.30.29.30:FF:000011">
    <property type="entry name" value="Oxysterol-binding protein"/>
    <property type="match status" value="1"/>
</dbReference>
<comment type="similarity">
    <text evidence="4 13">Belongs to the OSBP family.</text>
</comment>
<protein>
    <recommendedName>
        <fullName evidence="14">Oxysterol-binding protein</fullName>
    </recommendedName>
</protein>
<dbReference type="GO" id="GO:0097038">
    <property type="term" value="C:perinuclear endoplasmic reticulum"/>
    <property type="evidence" value="ECO:0007669"/>
    <property type="project" value="TreeGrafter"/>
</dbReference>
<feature type="coiled-coil region" evidence="15">
    <location>
        <begin position="399"/>
        <end position="433"/>
    </location>
</feature>
<evidence type="ECO:0000256" key="10">
    <source>
        <dbReference type="ARBA" id="ARBA00023055"/>
    </source>
</evidence>
<dbReference type="Pfam" id="PF01237">
    <property type="entry name" value="Oxysterol_BP"/>
    <property type="match status" value="1"/>
</dbReference>
<dbReference type="Gene3D" id="2.40.160.120">
    <property type="match status" value="1"/>
</dbReference>
<evidence type="ECO:0000256" key="9">
    <source>
        <dbReference type="ARBA" id="ARBA00022824"/>
    </source>
</evidence>
<dbReference type="GO" id="GO:0005634">
    <property type="term" value="C:nucleus"/>
    <property type="evidence" value="ECO:0007669"/>
    <property type="project" value="UniProtKB-ARBA"/>
</dbReference>
<evidence type="ECO:0000256" key="16">
    <source>
        <dbReference type="SAM" id="MobiDB-lite"/>
    </source>
</evidence>
<dbReference type="GO" id="GO:0005789">
    <property type="term" value="C:endoplasmic reticulum membrane"/>
    <property type="evidence" value="ECO:0007669"/>
    <property type="project" value="UniProtKB-SubCell"/>
</dbReference>
<dbReference type="GO" id="GO:0005886">
    <property type="term" value="C:plasma membrane"/>
    <property type="evidence" value="ECO:0007669"/>
    <property type="project" value="UniProtKB-SubCell"/>
</dbReference>
<dbReference type="GO" id="GO:0015485">
    <property type="term" value="F:cholesterol binding"/>
    <property type="evidence" value="ECO:0007669"/>
    <property type="project" value="TreeGrafter"/>
</dbReference>
<dbReference type="GeneID" id="110990707"/>
<evidence type="ECO:0000256" key="13">
    <source>
        <dbReference type="RuleBase" id="RU003844"/>
    </source>
</evidence>
<evidence type="ECO:0000256" key="5">
    <source>
        <dbReference type="ARBA" id="ARBA00022448"/>
    </source>
</evidence>
<dbReference type="GO" id="GO:0005829">
    <property type="term" value="C:cytosol"/>
    <property type="evidence" value="ECO:0007669"/>
    <property type="project" value="UniProtKB-SubCell"/>
</dbReference>
<evidence type="ECO:0000256" key="12">
    <source>
        <dbReference type="ARBA" id="ARBA00023136"/>
    </source>
</evidence>
<keyword evidence="10 14" id="KW-0445">Lipid transport</keyword>
<feature type="compositionally biased region" description="Basic residues" evidence="16">
    <location>
        <begin position="9"/>
        <end position="19"/>
    </location>
</feature>
<dbReference type="PROSITE" id="PS50003">
    <property type="entry name" value="PH_DOMAIN"/>
    <property type="match status" value="1"/>
</dbReference>
<feature type="compositionally biased region" description="Polar residues" evidence="16">
    <location>
        <begin position="338"/>
        <end position="350"/>
    </location>
</feature>
<gene>
    <name evidence="19 20" type="primary">LOC110990707</name>
</gene>
<dbReference type="RefSeq" id="XP_022111500.1">
    <property type="nucleotide sequence ID" value="XM_022255808.1"/>
</dbReference>
<dbReference type="InterPro" id="IPR011993">
    <property type="entry name" value="PH-like_dom_sf"/>
</dbReference>
<reference evidence="19 20" key="1">
    <citation type="submission" date="2025-04" db="UniProtKB">
        <authorList>
            <consortium name="RefSeq"/>
        </authorList>
    </citation>
    <scope>IDENTIFICATION</scope>
</reference>
<feature type="compositionally biased region" description="Acidic residues" evidence="16">
    <location>
        <begin position="516"/>
        <end position="549"/>
    </location>
</feature>
<evidence type="ECO:0000256" key="2">
    <source>
        <dbReference type="ARBA" id="ARBA00004514"/>
    </source>
</evidence>
<keyword evidence="7" id="KW-0963">Cytoplasm</keyword>
<evidence type="ECO:0000313" key="20">
    <source>
        <dbReference type="RefSeq" id="XP_022111500.1"/>
    </source>
</evidence>
<feature type="region of interest" description="Disordered" evidence="16">
    <location>
        <begin position="509"/>
        <end position="568"/>
    </location>
</feature>
<evidence type="ECO:0000256" key="4">
    <source>
        <dbReference type="ARBA" id="ARBA00008842"/>
    </source>
</evidence>
<evidence type="ECO:0000256" key="15">
    <source>
        <dbReference type="SAM" id="Coils"/>
    </source>
</evidence>
<dbReference type="PROSITE" id="PS01013">
    <property type="entry name" value="OSBP"/>
    <property type="match status" value="1"/>
</dbReference>
<evidence type="ECO:0000259" key="17">
    <source>
        <dbReference type="PROSITE" id="PS50003"/>
    </source>
</evidence>
<feature type="domain" description="PH" evidence="17">
    <location>
        <begin position="73"/>
        <end position="172"/>
    </location>
</feature>
<dbReference type="Gene3D" id="2.30.29.30">
    <property type="entry name" value="Pleckstrin-homology domain (PH domain)/Phosphotyrosine-binding domain (PTB)"/>
    <property type="match status" value="1"/>
</dbReference>
<keyword evidence="15" id="KW-0175">Coiled coil</keyword>
<dbReference type="GO" id="GO:0006699">
    <property type="term" value="P:bile acid biosynthetic process"/>
    <property type="evidence" value="ECO:0007669"/>
    <property type="project" value="UniProtKB-ARBA"/>
</dbReference>
<evidence type="ECO:0000256" key="3">
    <source>
        <dbReference type="ARBA" id="ARBA00004586"/>
    </source>
</evidence>
<keyword evidence="11" id="KW-0446">Lipid-binding</keyword>
<evidence type="ECO:0000256" key="6">
    <source>
        <dbReference type="ARBA" id="ARBA00022475"/>
    </source>
</evidence>
<dbReference type="InterPro" id="IPR000648">
    <property type="entry name" value="Oxysterol-bd"/>
</dbReference>
<keyword evidence="8" id="KW-0597">Phosphoprotein</keyword>
<dbReference type="AlphaFoldDB" id="A0A8B8A3J0"/>
<comment type="subcellular location">
    <subcellularLocation>
        <location evidence="1">Cell membrane</location>
    </subcellularLocation>
    <subcellularLocation>
        <location evidence="2">Cytoplasm</location>
        <location evidence="2">Cytosol</location>
    </subcellularLocation>
    <subcellularLocation>
        <location evidence="3">Endoplasmic reticulum membrane</location>
    </subcellularLocation>
</comment>
<keyword evidence="12" id="KW-0472">Membrane</keyword>
<name>A0A8B8A3J0_ACAPL</name>
<dbReference type="SUPFAM" id="SSF50729">
    <property type="entry name" value="PH domain-like"/>
    <property type="match status" value="1"/>
</dbReference>
<dbReference type="InterPro" id="IPR041680">
    <property type="entry name" value="PH_8"/>
</dbReference>
<dbReference type="Proteomes" id="UP000694845">
    <property type="component" value="Unplaced"/>
</dbReference>
<feature type="compositionally biased region" description="Basic residues" evidence="16">
    <location>
        <begin position="297"/>
        <end position="312"/>
    </location>
</feature>
<dbReference type="SUPFAM" id="SSF144000">
    <property type="entry name" value="Oxysterol-binding protein-like"/>
    <property type="match status" value="1"/>
</dbReference>
<dbReference type="Pfam" id="PF15409">
    <property type="entry name" value="PH_8"/>
    <property type="match status" value="1"/>
</dbReference>
<proteinExistence type="inferred from homology"/>
<feature type="region of interest" description="Disordered" evidence="16">
    <location>
        <begin position="1"/>
        <end position="26"/>
    </location>
</feature>
<dbReference type="GO" id="GO:0120015">
    <property type="term" value="F:sterol transfer activity"/>
    <property type="evidence" value="ECO:0007669"/>
    <property type="project" value="UniProtKB-ARBA"/>
</dbReference>
<evidence type="ECO:0000313" key="19">
    <source>
        <dbReference type="RefSeq" id="XP_022111495.1"/>
    </source>
</evidence>
<evidence type="ECO:0000256" key="14">
    <source>
        <dbReference type="RuleBase" id="RU003845"/>
    </source>
</evidence>
<dbReference type="InterPro" id="IPR018494">
    <property type="entry name" value="Oxysterol-bd_CS"/>
</dbReference>
<keyword evidence="18" id="KW-1185">Reference proteome</keyword>
<dbReference type="RefSeq" id="XP_022111495.1">
    <property type="nucleotide sequence ID" value="XM_022255803.1"/>
</dbReference>
<dbReference type="Gene3D" id="3.30.70.3490">
    <property type="match status" value="1"/>
</dbReference>
<dbReference type="FunFam" id="2.40.160.120:FF:000001">
    <property type="entry name" value="Oxysterol-binding protein"/>
    <property type="match status" value="1"/>
</dbReference>